<proteinExistence type="predicted"/>
<feature type="domain" description="Sulfatase-modifying factor enzyme-like" evidence="1">
    <location>
        <begin position="215"/>
        <end position="426"/>
    </location>
</feature>
<evidence type="ECO:0000259" key="1">
    <source>
        <dbReference type="Pfam" id="PF03781"/>
    </source>
</evidence>
<dbReference type="PANTHER" id="PTHR23150">
    <property type="entry name" value="SULFATASE MODIFYING FACTOR 1, 2"/>
    <property type="match status" value="1"/>
</dbReference>
<dbReference type="AlphaFoldDB" id="A0A2A4SPW6"/>
<dbReference type="Gene3D" id="3.90.1580.10">
    <property type="entry name" value="paralog of FGE (formylglycine-generating enzyme)"/>
    <property type="match status" value="1"/>
</dbReference>
<gene>
    <name evidence="2" type="ORF">COB67_13035</name>
</gene>
<dbReference type="InterPro" id="IPR005532">
    <property type="entry name" value="SUMF_dom"/>
</dbReference>
<dbReference type="EMBL" id="NVSR01000150">
    <property type="protein sequence ID" value="PCI23129.1"/>
    <property type="molecule type" value="Genomic_DNA"/>
</dbReference>
<dbReference type="Pfam" id="PF03781">
    <property type="entry name" value="FGE-sulfatase"/>
    <property type="match status" value="1"/>
</dbReference>
<evidence type="ECO:0000313" key="3">
    <source>
        <dbReference type="Proteomes" id="UP000218113"/>
    </source>
</evidence>
<comment type="caution">
    <text evidence="2">The sequence shown here is derived from an EMBL/GenBank/DDBJ whole genome shotgun (WGS) entry which is preliminary data.</text>
</comment>
<dbReference type="InterPro" id="IPR051043">
    <property type="entry name" value="Sulfatase_Mod_Factor_Kinase"/>
</dbReference>
<sequence length="445" mass="50470">MKTTIPTYLFTTSRCSFFLLLLCGILSSCTTLRKDWVQQEGNQEIYIIGPVYDWESSTSYQSSLLLKQSIYQLLAQQTPFEASQNGRNLVVRRIDWALHPKILGKIYQQLRKQLRVPEDSSAEKLAAIFEQFPSLSGKYLLFLEALPAEALGKFVIQGIRVIPDTGRYLELSQFRAELSGQVPELANELAALLGRLISSKDHGMPDLSRNSFEFIKGGCYQTQSQPGRPESQQIEVCVSDIYLSRYPVTVAQWDFIMSSPKMSHEGEGNLPVTNVPFAEIQRFLNRLSEKTGFQYRLPTEAEWEFACISRQNTVFPLQKDEPIRANWLGTSSQDSWLSRSPVGSFPANQLGLFDMKGNVWEWTQSPYLPIRGLGAWEKFRYTLQNSSSRYVLKGGSFDTPAGQLTCASRQANAAQISNEDMGFRLALVPWQEYPLKVMTLQSSRE</sequence>
<name>A0A2A4SPW6_9DELT</name>
<dbReference type="InterPro" id="IPR042095">
    <property type="entry name" value="SUMF_sf"/>
</dbReference>
<dbReference type="InterPro" id="IPR016187">
    <property type="entry name" value="CTDL_fold"/>
</dbReference>
<evidence type="ECO:0000313" key="2">
    <source>
        <dbReference type="EMBL" id="PCI23129.1"/>
    </source>
</evidence>
<reference evidence="3" key="1">
    <citation type="submission" date="2017-08" db="EMBL/GenBank/DDBJ databases">
        <title>A dynamic microbial community with high functional redundancy inhabits the cold, oxic subseafloor aquifer.</title>
        <authorList>
            <person name="Tully B.J."/>
            <person name="Wheat C.G."/>
            <person name="Glazer B.T."/>
            <person name="Huber J.A."/>
        </authorList>
    </citation>
    <scope>NUCLEOTIDE SEQUENCE [LARGE SCALE GENOMIC DNA]</scope>
</reference>
<dbReference type="Proteomes" id="UP000218113">
    <property type="component" value="Unassembled WGS sequence"/>
</dbReference>
<dbReference type="SUPFAM" id="SSF56436">
    <property type="entry name" value="C-type lectin-like"/>
    <property type="match status" value="1"/>
</dbReference>
<organism evidence="2 3">
    <name type="scientific">SAR324 cluster bacterium</name>
    <dbReference type="NCBI Taxonomy" id="2024889"/>
    <lineage>
        <taxon>Bacteria</taxon>
        <taxon>Deltaproteobacteria</taxon>
        <taxon>SAR324 cluster</taxon>
    </lineage>
</organism>
<dbReference type="PANTHER" id="PTHR23150:SF19">
    <property type="entry name" value="FORMYLGLYCINE-GENERATING ENZYME"/>
    <property type="match status" value="1"/>
</dbReference>
<dbReference type="GO" id="GO:0120147">
    <property type="term" value="F:formylglycine-generating oxidase activity"/>
    <property type="evidence" value="ECO:0007669"/>
    <property type="project" value="TreeGrafter"/>
</dbReference>
<dbReference type="PROSITE" id="PS51257">
    <property type="entry name" value="PROKAR_LIPOPROTEIN"/>
    <property type="match status" value="1"/>
</dbReference>
<protein>
    <recommendedName>
        <fullName evidence="1">Sulfatase-modifying factor enzyme-like domain-containing protein</fullName>
    </recommendedName>
</protein>
<accession>A0A2A4SPW6</accession>